<accession>A0A8U0HT63</accession>
<gene>
    <name evidence="1" type="ORF">M0R89_15245</name>
</gene>
<dbReference type="GeneID" id="72186582"/>
<dbReference type="Proteomes" id="UP000830729">
    <property type="component" value="Chromosome"/>
</dbReference>
<dbReference type="RefSeq" id="WP_248649936.1">
    <property type="nucleotide sequence ID" value="NZ_CP096659.1"/>
</dbReference>
<protein>
    <submittedName>
        <fullName evidence="1">Uncharacterized protein</fullName>
    </submittedName>
</protein>
<keyword evidence="2" id="KW-1185">Reference proteome</keyword>
<reference evidence="1 2" key="1">
    <citation type="submission" date="2022-04" db="EMBL/GenBank/DDBJ databases">
        <title>Diverse halophilic archaea isolated from saline environments.</title>
        <authorList>
            <person name="Cui H.-L."/>
        </authorList>
    </citation>
    <scope>NUCLEOTIDE SEQUENCE [LARGE SCALE GENOMIC DNA]</scope>
    <source>
        <strain evidence="1 2">XZYJT49</strain>
    </source>
</reference>
<dbReference type="KEGG" id="halx:M0R89_15245"/>
<dbReference type="EMBL" id="CP096659">
    <property type="protein sequence ID" value="UPV73886.1"/>
    <property type="molecule type" value="Genomic_DNA"/>
</dbReference>
<sequence length="72" mass="8211">MQQPLPSYAKEVLETLKPQITAADGRLPIDEAKKRLSDEFEQATVEAALEQLLQRGYLYEVNGQLRITEDHI</sequence>
<evidence type="ECO:0000313" key="2">
    <source>
        <dbReference type="Proteomes" id="UP000830729"/>
    </source>
</evidence>
<dbReference type="AlphaFoldDB" id="A0A8U0HT63"/>
<name>A0A8U0HT63_9EURY</name>
<evidence type="ECO:0000313" key="1">
    <source>
        <dbReference type="EMBL" id="UPV73886.1"/>
    </source>
</evidence>
<organism evidence="1 2">
    <name type="scientific">Halorussus limi</name>
    <dbReference type="NCBI Taxonomy" id="2938695"/>
    <lineage>
        <taxon>Archaea</taxon>
        <taxon>Methanobacteriati</taxon>
        <taxon>Methanobacteriota</taxon>
        <taxon>Stenosarchaea group</taxon>
        <taxon>Halobacteria</taxon>
        <taxon>Halobacteriales</taxon>
        <taxon>Haladaptataceae</taxon>
        <taxon>Halorussus</taxon>
    </lineage>
</organism>
<proteinExistence type="predicted"/>